<dbReference type="InterPro" id="IPR013325">
    <property type="entry name" value="RNA_pol_sigma_r2"/>
</dbReference>
<keyword evidence="2" id="KW-1185">Reference proteome</keyword>
<evidence type="ECO:0000313" key="2">
    <source>
        <dbReference type="Proteomes" id="UP000183410"/>
    </source>
</evidence>
<dbReference type="OrthoDB" id="9785675at2"/>
<name>A0A1I2D6J3_9BACL</name>
<dbReference type="RefSeq" id="WP_052737026.1">
    <property type="nucleotide sequence ID" value="NZ_FONN01000006.1"/>
</dbReference>
<gene>
    <name evidence="1" type="ORF">SAMN04487969_106145</name>
</gene>
<dbReference type="GO" id="GO:0003700">
    <property type="term" value="F:DNA-binding transcription factor activity"/>
    <property type="evidence" value="ECO:0007669"/>
    <property type="project" value="InterPro"/>
</dbReference>
<dbReference type="GO" id="GO:0006352">
    <property type="term" value="P:DNA-templated transcription initiation"/>
    <property type="evidence" value="ECO:0007669"/>
    <property type="project" value="InterPro"/>
</dbReference>
<evidence type="ECO:0000313" key="1">
    <source>
        <dbReference type="EMBL" id="SFE76142.1"/>
    </source>
</evidence>
<dbReference type="Proteomes" id="UP000183410">
    <property type="component" value="Unassembled WGS sequence"/>
</dbReference>
<accession>A0A1I2D6J3</accession>
<dbReference type="SUPFAM" id="SSF88946">
    <property type="entry name" value="Sigma2 domain of RNA polymerase sigma factors"/>
    <property type="match status" value="1"/>
</dbReference>
<proteinExistence type="predicted"/>
<dbReference type="EMBL" id="FONN01000006">
    <property type="protein sequence ID" value="SFE76142.1"/>
    <property type="molecule type" value="Genomic_DNA"/>
</dbReference>
<dbReference type="AlphaFoldDB" id="A0A1I2D6J3"/>
<organism evidence="1 2">
    <name type="scientific">Paenibacillus algorifonticola</name>
    <dbReference type="NCBI Taxonomy" id="684063"/>
    <lineage>
        <taxon>Bacteria</taxon>
        <taxon>Bacillati</taxon>
        <taxon>Bacillota</taxon>
        <taxon>Bacilli</taxon>
        <taxon>Bacillales</taxon>
        <taxon>Paenibacillaceae</taxon>
        <taxon>Paenibacillus</taxon>
    </lineage>
</organism>
<reference evidence="2" key="1">
    <citation type="submission" date="2016-10" db="EMBL/GenBank/DDBJ databases">
        <authorList>
            <person name="Varghese N."/>
            <person name="Submissions S."/>
        </authorList>
    </citation>
    <scope>NUCLEOTIDE SEQUENCE [LARGE SCALE GENOMIC DNA]</scope>
    <source>
        <strain evidence="2">CGMCC 1.10223</strain>
    </source>
</reference>
<dbReference type="Gene3D" id="1.10.1740.10">
    <property type="match status" value="1"/>
</dbReference>
<protein>
    <submittedName>
        <fullName evidence="1">Sigma-70 region 2</fullName>
    </submittedName>
</protein>
<sequence>MKDQDIHSWLTRMIQVDSEAFRYVYEATSDHVFRTLHLFLNNQEDADDVINEVYMQLFKSLPSSNNAAVPSLAEWPINEAGEQLAAQAMAKANPSGSVQRMKIAA</sequence>